<dbReference type="GO" id="GO:0016020">
    <property type="term" value="C:membrane"/>
    <property type="evidence" value="ECO:0007669"/>
    <property type="project" value="UniProtKB-SubCell"/>
</dbReference>
<gene>
    <name evidence="9" type="ORF">EKO27_g11100</name>
</gene>
<evidence type="ECO:0000256" key="2">
    <source>
        <dbReference type="ARBA" id="ARBA00022692"/>
    </source>
</evidence>
<evidence type="ECO:0000256" key="4">
    <source>
        <dbReference type="ARBA" id="ARBA00022989"/>
    </source>
</evidence>
<keyword evidence="5 6" id="KW-0472">Membrane</keyword>
<feature type="transmembrane region" description="Helical" evidence="8">
    <location>
        <begin position="19"/>
        <end position="41"/>
    </location>
</feature>
<dbReference type="Proteomes" id="UP000286045">
    <property type="component" value="Unassembled WGS sequence"/>
</dbReference>
<dbReference type="EMBL" id="RYZI01000652">
    <property type="protein sequence ID" value="RWA04000.1"/>
    <property type="molecule type" value="Genomic_DNA"/>
</dbReference>
<feature type="repeat" description="Solcar" evidence="6">
    <location>
        <begin position="1"/>
        <end position="47"/>
    </location>
</feature>
<protein>
    <submittedName>
        <fullName evidence="9">Uncharacterized protein</fullName>
    </submittedName>
</protein>
<keyword evidence="4 8" id="KW-1133">Transmembrane helix</keyword>
<keyword evidence="3" id="KW-0999">Mitochondrion inner membrane</keyword>
<accession>A0A439CPC5</accession>
<evidence type="ECO:0000313" key="10">
    <source>
        <dbReference type="Proteomes" id="UP000286045"/>
    </source>
</evidence>
<dbReference type="InterPro" id="IPR023395">
    <property type="entry name" value="MCP_dom_sf"/>
</dbReference>
<comment type="caution">
    <text evidence="9">The sequence shown here is derived from an EMBL/GenBank/DDBJ whole genome shotgun (WGS) entry which is preliminary data.</text>
</comment>
<feature type="non-terminal residue" evidence="9">
    <location>
        <position position="1"/>
    </location>
</feature>
<dbReference type="Gene3D" id="1.50.40.10">
    <property type="entry name" value="Mitochondrial carrier domain"/>
    <property type="match status" value="1"/>
</dbReference>
<reference evidence="9 10" key="1">
    <citation type="submission" date="2018-12" db="EMBL/GenBank/DDBJ databases">
        <title>Draft genome sequence of Xylaria grammica IHI A82.</title>
        <authorList>
            <person name="Buettner E."/>
            <person name="Kellner H."/>
        </authorList>
    </citation>
    <scope>NUCLEOTIDE SEQUENCE [LARGE SCALE GENOMIC DNA]</scope>
    <source>
        <strain evidence="9 10">IHI A82</strain>
    </source>
</reference>
<evidence type="ECO:0000256" key="6">
    <source>
        <dbReference type="PROSITE-ProRule" id="PRU00282"/>
    </source>
</evidence>
<dbReference type="Pfam" id="PF00153">
    <property type="entry name" value="Mito_carr"/>
    <property type="match status" value="1"/>
</dbReference>
<sequence length="50" mass="5485">LRIAETAGLIFKERGLSGFFVGLSIGYVKIVPMAAVSFYTYERTKSLLGI</sequence>
<evidence type="ECO:0000256" key="1">
    <source>
        <dbReference type="ARBA" id="ARBA00004141"/>
    </source>
</evidence>
<proteinExistence type="inferred from homology"/>
<keyword evidence="2 6" id="KW-0812">Transmembrane</keyword>
<comment type="similarity">
    <text evidence="7">Belongs to the mitochondrial carrier (TC 2.A.29) family.</text>
</comment>
<keyword evidence="7" id="KW-0813">Transport</keyword>
<evidence type="ECO:0000256" key="8">
    <source>
        <dbReference type="SAM" id="Phobius"/>
    </source>
</evidence>
<keyword evidence="10" id="KW-1185">Reference proteome</keyword>
<dbReference type="STRING" id="363999.A0A439CPC5"/>
<evidence type="ECO:0000256" key="7">
    <source>
        <dbReference type="RuleBase" id="RU000488"/>
    </source>
</evidence>
<evidence type="ECO:0000256" key="3">
    <source>
        <dbReference type="ARBA" id="ARBA00022792"/>
    </source>
</evidence>
<dbReference type="InterPro" id="IPR018108">
    <property type="entry name" value="MCP_transmembrane"/>
</dbReference>
<evidence type="ECO:0000256" key="5">
    <source>
        <dbReference type="ARBA" id="ARBA00023136"/>
    </source>
</evidence>
<evidence type="ECO:0000313" key="9">
    <source>
        <dbReference type="EMBL" id="RWA04000.1"/>
    </source>
</evidence>
<dbReference type="SUPFAM" id="SSF103506">
    <property type="entry name" value="Mitochondrial carrier"/>
    <property type="match status" value="1"/>
</dbReference>
<dbReference type="PROSITE" id="PS50920">
    <property type="entry name" value="SOLCAR"/>
    <property type="match status" value="1"/>
</dbReference>
<name>A0A439CPC5_9PEZI</name>
<keyword evidence="3" id="KW-0496">Mitochondrion</keyword>
<dbReference type="AlphaFoldDB" id="A0A439CPC5"/>
<comment type="subcellular location">
    <subcellularLocation>
        <location evidence="1">Membrane</location>
        <topology evidence="1">Multi-pass membrane protein</topology>
    </subcellularLocation>
</comment>
<organism evidence="9 10">
    <name type="scientific">Xylaria grammica</name>
    <dbReference type="NCBI Taxonomy" id="363999"/>
    <lineage>
        <taxon>Eukaryota</taxon>
        <taxon>Fungi</taxon>
        <taxon>Dikarya</taxon>
        <taxon>Ascomycota</taxon>
        <taxon>Pezizomycotina</taxon>
        <taxon>Sordariomycetes</taxon>
        <taxon>Xylariomycetidae</taxon>
        <taxon>Xylariales</taxon>
        <taxon>Xylariaceae</taxon>
        <taxon>Xylaria</taxon>
    </lineage>
</organism>